<dbReference type="EMBL" id="JBHRXN010000012">
    <property type="protein sequence ID" value="MFC3531899.1"/>
    <property type="molecule type" value="Genomic_DNA"/>
</dbReference>
<accession>A0ABV7REM2</accession>
<dbReference type="Proteomes" id="UP001595741">
    <property type="component" value="Unassembled WGS sequence"/>
</dbReference>
<sequence>MEAMRKAKQQCLLIRIDDAHRETTNGKAAGGSKSKGAFVDAMEMRGCHPKRLRLDAVAGFTFATLGPWALEVLGSVNCVTSDCLLEFEVLRQLDYRHAVRITPRSKIGTEIEPFKCLNIMLDNLKTALSDTYLAFKFARYAQRYLVDVQYRLDRRFDLVGPELRLAKDFMRAKPCTRSRIIKPNRDSNIIRNDYLFLHRIKIHHRANI</sequence>
<name>A0ABV7REM2_9NEIS</name>
<dbReference type="Pfam" id="PF12762">
    <property type="entry name" value="DDE_Tnp_IS1595"/>
    <property type="match status" value="1"/>
</dbReference>
<evidence type="ECO:0000259" key="1">
    <source>
        <dbReference type="Pfam" id="PF12762"/>
    </source>
</evidence>
<dbReference type="RefSeq" id="WP_386089951.1">
    <property type="nucleotide sequence ID" value="NZ_JBHRXN010000012.1"/>
</dbReference>
<evidence type="ECO:0000313" key="3">
    <source>
        <dbReference type="Proteomes" id="UP001595741"/>
    </source>
</evidence>
<proteinExistence type="predicted"/>
<gene>
    <name evidence="2" type="ORF">ACFOLG_06830</name>
</gene>
<keyword evidence="3" id="KW-1185">Reference proteome</keyword>
<organism evidence="2 3">
    <name type="scientific">Vogesella facilis</name>
    <dbReference type="NCBI Taxonomy" id="1655232"/>
    <lineage>
        <taxon>Bacteria</taxon>
        <taxon>Pseudomonadati</taxon>
        <taxon>Pseudomonadota</taxon>
        <taxon>Betaproteobacteria</taxon>
        <taxon>Neisseriales</taxon>
        <taxon>Chromobacteriaceae</taxon>
        <taxon>Vogesella</taxon>
    </lineage>
</organism>
<comment type="caution">
    <text evidence="2">The sequence shown here is derived from an EMBL/GenBank/DDBJ whole genome shotgun (WGS) entry which is preliminary data.</text>
</comment>
<evidence type="ECO:0000313" key="2">
    <source>
        <dbReference type="EMBL" id="MFC3531899.1"/>
    </source>
</evidence>
<dbReference type="InterPro" id="IPR024445">
    <property type="entry name" value="Tnp_ISXO2-like"/>
</dbReference>
<feature type="domain" description="ISXO2-like transposase" evidence="1">
    <location>
        <begin position="20"/>
        <end position="153"/>
    </location>
</feature>
<reference evidence="3" key="1">
    <citation type="journal article" date="2019" name="Int. J. Syst. Evol. Microbiol.">
        <title>The Global Catalogue of Microorganisms (GCM) 10K type strain sequencing project: providing services to taxonomists for standard genome sequencing and annotation.</title>
        <authorList>
            <consortium name="The Broad Institute Genomics Platform"/>
            <consortium name="The Broad Institute Genome Sequencing Center for Infectious Disease"/>
            <person name="Wu L."/>
            <person name="Ma J."/>
        </authorList>
    </citation>
    <scope>NUCLEOTIDE SEQUENCE [LARGE SCALE GENOMIC DNA]</scope>
    <source>
        <strain evidence="3">KCTC 42742</strain>
    </source>
</reference>
<protein>
    <submittedName>
        <fullName evidence="2">Transposase</fullName>
    </submittedName>
</protein>